<dbReference type="Proteomes" id="UP001595665">
    <property type="component" value="Unassembled WGS sequence"/>
</dbReference>
<keyword evidence="4" id="KW-1185">Reference proteome</keyword>
<evidence type="ECO:0000313" key="3">
    <source>
        <dbReference type="EMBL" id="MFC3461115.1"/>
    </source>
</evidence>
<evidence type="ECO:0000256" key="1">
    <source>
        <dbReference type="ARBA" id="ARBA00023027"/>
    </source>
</evidence>
<dbReference type="InterPro" id="IPR001509">
    <property type="entry name" value="Epimerase_deHydtase"/>
</dbReference>
<evidence type="ECO:0000313" key="4">
    <source>
        <dbReference type="Proteomes" id="UP001595665"/>
    </source>
</evidence>
<protein>
    <submittedName>
        <fullName evidence="3">NAD-dependent epimerase/dehydratase family protein</fullName>
    </submittedName>
</protein>
<gene>
    <name evidence="3" type="ORF">ACFOPH_23185</name>
</gene>
<dbReference type="Gene3D" id="3.40.50.720">
    <property type="entry name" value="NAD(P)-binding Rossmann-like Domain"/>
    <property type="match status" value="1"/>
</dbReference>
<reference evidence="4" key="1">
    <citation type="journal article" date="2019" name="Int. J. Syst. Evol. Microbiol.">
        <title>The Global Catalogue of Microorganisms (GCM) 10K type strain sequencing project: providing services to taxonomists for standard genome sequencing and annotation.</title>
        <authorList>
            <consortium name="The Broad Institute Genomics Platform"/>
            <consortium name="The Broad Institute Genome Sequencing Center for Infectious Disease"/>
            <person name="Wu L."/>
            <person name="Ma J."/>
        </authorList>
    </citation>
    <scope>NUCLEOTIDE SEQUENCE [LARGE SCALE GENOMIC DNA]</scope>
    <source>
        <strain evidence="4">CCM 7480</strain>
    </source>
</reference>
<feature type="domain" description="NAD-dependent epimerase/dehydratase" evidence="2">
    <location>
        <begin position="8"/>
        <end position="240"/>
    </location>
</feature>
<dbReference type="PRINTS" id="PR01713">
    <property type="entry name" value="NUCEPIMERASE"/>
</dbReference>
<accession>A0ABV7PR41</accession>
<dbReference type="SUPFAM" id="SSF51735">
    <property type="entry name" value="NAD(P)-binding Rossmann-fold domains"/>
    <property type="match status" value="1"/>
</dbReference>
<comment type="caution">
    <text evidence="3">The sequence shown here is derived from an EMBL/GenBank/DDBJ whole genome shotgun (WGS) entry which is preliminary data.</text>
</comment>
<dbReference type="EMBL" id="JBHRVV010000001">
    <property type="protein sequence ID" value="MFC3461115.1"/>
    <property type="molecule type" value="Genomic_DNA"/>
</dbReference>
<keyword evidence="1" id="KW-0520">NAD</keyword>
<dbReference type="RefSeq" id="WP_379737458.1">
    <property type="nucleotide sequence ID" value="NZ_JBHRVV010000001.1"/>
</dbReference>
<dbReference type="Pfam" id="PF01370">
    <property type="entry name" value="Epimerase"/>
    <property type="match status" value="1"/>
</dbReference>
<name>A0ABV7PR41_9BURK</name>
<evidence type="ECO:0000259" key="2">
    <source>
        <dbReference type="Pfam" id="PF01370"/>
    </source>
</evidence>
<proteinExistence type="predicted"/>
<dbReference type="PANTHER" id="PTHR43574">
    <property type="entry name" value="EPIMERASE-RELATED"/>
    <property type="match status" value="1"/>
</dbReference>
<dbReference type="InterPro" id="IPR036291">
    <property type="entry name" value="NAD(P)-bd_dom_sf"/>
</dbReference>
<organism evidence="3 4">
    <name type="scientific">Massilia haematophila</name>
    <dbReference type="NCBI Taxonomy" id="457923"/>
    <lineage>
        <taxon>Bacteria</taxon>
        <taxon>Pseudomonadati</taxon>
        <taxon>Pseudomonadota</taxon>
        <taxon>Betaproteobacteria</taxon>
        <taxon>Burkholderiales</taxon>
        <taxon>Oxalobacteraceae</taxon>
        <taxon>Telluria group</taxon>
        <taxon>Massilia</taxon>
    </lineage>
</organism>
<sequence>MIPANAPVLVTGAAGFIGSFLAARLARMGMRVAACDNFSAYYPLDLKHGRIKALLAPHDIRCEAVELADARQVERLFERVRPAYVVHLAAQAGVRYSIDNPAAYVQSNLVAFANILEACRQCRPRHLVYASSSSVYGASLTPPFRESDRTDAPLSFYAATKKANEAMAHSYSHLYGLPASGLRFFTVYGPWGRPDMAYFSFAQKMLKGETIPVFAQGELERDFTYIDDIVEGIVRVLAKPPGELAAHPGAHPGAHLVAHPDTGAAPHTVFNIGNHQPVRVLDFIAALEQAVGVKARIRFLPMQPGDVPMTCADTGKLRDWVGFAPATPLQEGLRQFRAWLVAWMAQGQAG</sequence>